<reference evidence="5 6" key="1">
    <citation type="submission" date="2016-10" db="EMBL/GenBank/DDBJ databases">
        <title>The genome of Paramicrosporidium saccamoebae is the missing link in understanding Cryptomycota and Microsporidia evolution.</title>
        <authorList>
            <person name="Quandt C.A."/>
            <person name="Beaudet D."/>
            <person name="Corsaro D."/>
            <person name="Michel R."/>
            <person name="Corradi N."/>
            <person name="James T."/>
        </authorList>
    </citation>
    <scope>NUCLEOTIDE SEQUENCE [LARGE SCALE GENOMIC DNA]</scope>
    <source>
        <strain evidence="5 6">KSL3</strain>
    </source>
</reference>
<dbReference type="InterPro" id="IPR002227">
    <property type="entry name" value="Tyrosinase_Cu-bd"/>
</dbReference>
<keyword evidence="1" id="KW-0479">Metal-binding</keyword>
<dbReference type="InterPro" id="IPR008922">
    <property type="entry name" value="Di-copper_centre_dom_sf"/>
</dbReference>
<name>A0A2H9TP87_9FUNG</name>
<dbReference type="PRINTS" id="PR00092">
    <property type="entry name" value="TYROSINASE"/>
</dbReference>
<dbReference type="PROSITE" id="PS00498">
    <property type="entry name" value="TYROSINASE_2"/>
    <property type="match status" value="1"/>
</dbReference>
<evidence type="ECO:0000256" key="2">
    <source>
        <dbReference type="ARBA" id="ARBA00023008"/>
    </source>
</evidence>
<dbReference type="SUPFAM" id="SSF48056">
    <property type="entry name" value="Di-copper centre-containing domain"/>
    <property type="match status" value="1"/>
</dbReference>
<dbReference type="GO" id="GO:0016491">
    <property type="term" value="F:oxidoreductase activity"/>
    <property type="evidence" value="ECO:0007669"/>
    <property type="project" value="InterPro"/>
</dbReference>
<dbReference type="PROSITE" id="PS00497">
    <property type="entry name" value="TYROSINASE_1"/>
    <property type="match status" value="1"/>
</dbReference>
<feature type="domain" description="Tyrosinase copper-binding" evidence="3">
    <location>
        <begin position="81"/>
        <end position="98"/>
    </location>
</feature>
<dbReference type="Gene3D" id="1.10.1280.10">
    <property type="entry name" value="Di-copper center containing domain from catechol oxidase"/>
    <property type="match status" value="2"/>
</dbReference>
<gene>
    <name evidence="5" type="ORF">PSACC_00606</name>
</gene>
<comment type="caution">
    <text evidence="5">The sequence shown here is derived from an EMBL/GenBank/DDBJ whole genome shotgun (WGS) entry which is preliminary data.</text>
</comment>
<feature type="domain" description="Tyrosinase copper-binding" evidence="4">
    <location>
        <begin position="218"/>
        <end position="229"/>
    </location>
</feature>
<accession>A0A2H9TP87</accession>
<dbReference type="InterPro" id="IPR050316">
    <property type="entry name" value="Tyrosinase/Hemocyanin"/>
</dbReference>
<evidence type="ECO:0000256" key="1">
    <source>
        <dbReference type="ARBA" id="ARBA00022723"/>
    </source>
</evidence>
<dbReference type="EMBL" id="MTSL01000051">
    <property type="protein sequence ID" value="PJF19573.1"/>
    <property type="molecule type" value="Genomic_DNA"/>
</dbReference>
<organism evidence="5 6">
    <name type="scientific">Paramicrosporidium saccamoebae</name>
    <dbReference type="NCBI Taxonomy" id="1246581"/>
    <lineage>
        <taxon>Eukaryota</taxon>
        <taxon>Fungi</taxon>
        <taxon>Fungi incertae sedis</taxon>
        <taxon>Cryptomycota</taxon>
        <taxon>Cryptomycota incertae sedis</taxon>
        <taxon>Paramicrosporidium</taxon>
    </lineage>
</organism>
<keyword evidence="6" id="KW-1185">Reference proteome</keyword>
<dbReference type="PANTHER" id="PTHR11474:SF126">
    <property type="entry name" value="TYROSINASE-LIKE PROTEIN TYR-1-RELATED"/>
    <property type="match status" value="1"/>
</dbReference>
<sequence length="333" mass="38956">MRIVPILYGLLGSGWATVALIDIKKCTRQVVRKEFRDMNTTDWNRFKDALLTLQTTPSPNTNYTEWDDWTRIHIDNMHLAHGSNLFFPWHRAYVLALENRLQQIDASIAIPFWDWTFDWAIPLNSPIFSPEYGLDVKPGPSGDCRYRRRLYEPHCLVRDYNASEVTPYFPPESVSAVISSERNYTSFRELIEMVPHGLVHTSLGGATGDMSEMNSPNDPIFFLHHSMVDYIWWIWQQTTGGRMEEYGGDKNQILEPFGVTVSNVMDVSKLCYTYQPFSRNYALIPSATKLRTRRRVRNVRIWKVSQSWLEMNHISLERLQQIVDRFNRLSGRR</sequence>
<evidence type="ECO:0000313" key="6">
    <source>
        <dbReference type="Proteomes" id="UP000240830"/>
    </source>
</evidence>
<protein>
    <submittedName>
        <fullName evidence="5">Tyrosinase domain-containing protein</fullName>
    </submittedName>
</protein>
<dbReference type="AlphaFoldDB" id="A0A2H9TP87"/>
<proteinExistence type="predicted"/>
<dbReference type="GO" id="GO:0046872">
    <property type="term" value="F:metal ion binding"/>
    <property type="evidence" value="ECO:0007669"/>
    <property type="project" value="UniProtKB-KW"/>
</dbReference>
<dbReference type="Pfam" id="PF00264">
    <property type="entry name" value="Tyrosinase"/>
    <property type="match status" value="1"/>
</dbReference>
<dbReference type="PANTHER" id="PTHR11474">
    <property type="entry name" value="TYROSINASE FAMILY MEMBER"/>
    <property type="match status" value="1"/>
</dbReference>
<evidence type="ECO:0000313" key="5">
    <source>
        <dbReference type="EMBL" id="PJF19573.1"/>
    </source>
</evidence>
<evidence type="ECO:0000259" key="4">
    <source>
        <dbReference type="PROSITE" id="PS00498"/>
    </source>
</evidence>
<keyword evidence="2" id="KW-0186">Copper</keyword>
<dbReference type="Proteomes" id="UP000240830">
    <property type="component" value="Unassembled WGS sequence"/>
</dbReference>
<dbReference type="STRING" id="1246581.A0A2H9TP87"/>
<evidence type="ECO:0000259" key="3">
    <source>
        <dbReference type="PROSITE" id="PS00497"/>
    </source>
</evidence>
<dbReference type="OrthoDB" id="6132182at2759"/>